<evidence type="ECO:0000259" key="4">
    <source>
        <dbReference type="PROSITE" id="PS50181"/>
    </source>
</evidence>
<sequence>MAPTPNSGEVCLHFFVALVAFPCPQTPCPHTALLLQEEHADDDYDDYHDCDENDEYDEEYVYHHDGRPSEDFSRLEQLPPEIIYCIASYLPAADLACLGATSSILADYAMDDLLWAALVNERLPSHLNDPGPFGSFRRLYLAYHPCWFLPQYKIWFADIEPTGLLVIARYNPRRGVIEARKLVADRTSSTFQVWESNPDVMIQTFHPRVHLYYKEEPVMLLEDPLVEDRRVAAPGELAQLAPIQHYEPTKEEEDRYMPMALEIQRELYGILFCTEMRFAEMVCALDTFFWPPRTIPSSSRALRYRKNHELPQPGSLEEMSEFHWRLIKWSRQRYRLYLPDPIEDILTFSTLDPALYTPTKEKPYQGIWVGDYSAHGCEFLLIVQKEVAPPRSENEESEDDWMDEYYWDDSDEEEVQAMETHDDYEPDSQEIVQQGRLEAIKLTGDPNVPRGQYSFVAKDIGPSGLLRVATDEPFVGARIVRSRGHVAGLGFHDHTYVNGELILISPDCLAHYWKEMGHVSYYHRVDIDDLVSF</sequence>
<dbReference type="Proteomes" id="UP001149079">
    <property type="component" value="Unassembled WGS sequence"/>
</dbReference>
<proteinExistence type="predicted"/>
<evidence type="ECO:0000313" key="5">
    <source>
        <dbReference type="EMBL" id="KAJ5131082.1"/>
    </source>
</evidence>
<evidence type="ECO:0000256" key="3">
    <source>
        <dbReference type="SAM" id="SignalP"/>
    </source>
</evidence>
<dbReference type="InterPro" id="IPR045048">
    <property type="entry name" value="FBXO31/39"/>
</dbReference>
<dbReference type="Pfam" id="PF12937">
    <property type="entry name" value="F-box-like"/>
    <property type="match status" value="1"/>
</dbReference>
<dbReference type="PANTHER" id="PTHR10706">
    <property type="entry name" value="F-BOX FAMILY PROTEIN"/>
    <property type="match status" value="1"/>
</dbReference>
<dbReference type="Gene3D" id="1.20.1280.50">
    <property type="match status" value="1"/>
</dbReference>
<organism evidence="5 6">
    <name type="scientific">Penicillium bovifimosum</name>
    <dbReference type="NCBI Taxonomy" id="126998"/>
    <lineage>
        <taxon>Eukaryota</taxon>
        <taxon>Fungi</taxon>
        <taxon>Dikarya</taxon>
        <taxon>Ascomycota</taxon>
        <taxon>Pezizomycotina</taxon>
        <taxon>Eurotiomycetes</taxon>
        <taxon>Eurotiomycetidae</taxon>
        <taxon>Eurotiales</taxon>
        <taxon>Aspergillaceae</taxon>
        <taxon>Penicillium</taxon>
    </lineage>
</organism>
<dbReference type="SUPFAM" id="SSF81383">
    <property type="entry name" value="F-box domain"/>
    <property type="match status" value="1"/>
</dbReference>
<name>A0A9W9GVZ7_9EURO</name>
<keyword evidence="3" id="KW-0732">Signal</keyword>
<dbReference type="AlphaFoldDB" id="A0A9W9GVZ7"/>
<accession>A0A9W9GVZ7</accession>
<reference evidence="5" key="2">
    <citation type="journal article" date="2023" name="IMA Fungus">
        <title>Comparative genomic study of the Penicillium genus elucidates a diverse pangenome and 15 lateral gene transfer events.</title>
        <authorList>
            <person name="Petersen C."/>
            <person name="Sorensen T."/>
            <person name="Nielsen M.R."/>
            <person name="Sondergaard T.E."/>
            <person name="Sorensen J.L."/>
            <person name="Fitzpatrick D.A."/>
            <person name="Frisvad J.C."/>
            <person name="Nielsen K.L."/>
        </authorList>
    </citation>
    <scope>NUCLEOTIDE SEQUENCE</scope>
    <source>
        <strain evidence="5">IBT 22155</strain>
    </source>
</reference>
<dbReference type="GeneID" id="81407035"/>
<dbReference type="RefSeq" id="XP_056521461.1">
    <property type="nucleotide sequence ID" value="XM_056667865.1"/>
</dbReference>
<dbReference type="Pfam" id="PF12014">
    <property type="entry name" value="Cyclin_D1_bind"/>
    <property type="match status" value="1"/>
</dbReference>
<feature type="chain" id="PRO_5040890114" description="F-box domain-containing protein" evidence="3">
    <location>
        <begin position="21"/>
        <end position="533"/>
    </location>
</feature>
<evidence type="ECO:0000256" key="1">
    <source>
        <dbReference type="ARBA" id="ARBA00004906"/>
    </source>
</evidence>
<dbReference type="InterPro" id="IPR001810">
    <property type="entry name" value="F-box_dom"/>
</dbReference>
<feature type="domain" description="F-box" evidence="4">
    <location>
        <begin position="72"/>
        <end position="118"/>
    </location>
</feature>
<dbReference type="OrthoDB" id="722566at2759"/>
<dbReference type="PANTHER" id="PTHR10706:SF130">
    <property type="entry name" value="F-BOX ONLY PROTEIN 31"/>
    <property type="match status" value="1"/>
</dbReference>
<protein>
    <recommendedName>
        <fullName evidence="4">F-box domain-containing protein</fullName>
    </recommendedName>
</protein>
<comment type="pathway">
    <text evidence="1">Protein modification; protein ubiquitination.</text>
</comment>
<dbReference type="InterPro" id="IPR036047">
    <property type="entry name" value="F-box-like_dom_sf"/>
</dbReference>
<evidence type="ECO:0000313" key="6">
    <source>
        <dbReference type="Proteomes" id="UP001149079"/>
    </source>
</evidence>
<dbReference type="PROSITE" id="PS50181">
    <property type="entry name" value="FBOX"/>
    <property type="match status" value="1"/>
</dbReference>
<keyword evidence="2" id="KW-0833">Ubl conjugation pathway</keyword>
<feature type="signal peptide" evidence="3">
    <location>
        <begin position="1"/>
        <end position="20"/>
    </location>
</feature>
<reference evidence="5" key="1">
    <citation type="submission" date="2022-11" db="EMBL/GenBank/DDBJ databases">
        <authorList>
            <person name="Petersen C."/>
        </authorList>
    </citation>
    <scope>NUCLEOTIDE SEQUENCE</scope>
    <source>
        <strain evidence="5">IBT 22155</strain>
    </source>
</reference>
<comment type="caution">
    <text evidence="5">The sequence shown here is derived from an EMBL/GenBank/DDBJ whole genome shotgun (WGS) entry which is preliminary data.</text>
</comment>
<evidence type="ECO:0000256" key="2">
    <source>
        <dbReference type="ARBA" id="ARBA00022786"/>
    </source>
</evidence>
<keyword evidence="6" id="KW-1185">Reference proteome</keyword>
<dbReference type="EMBL" id="JAPQKL010000005">
    <property type="protein sequence ID" value="KAJ5131082.1"/>
    <property type="molecule type" value="Genomic_DNA"/>
</dbReference>
<gene>
    <name evidence="5" type="ORF">N7515_007121</name>
</gene>